<evidence type="ECO:0000313" key="2">
    <source>
        <dbReference type="EMBL" id="QHT89104.1"/>
    </source>
</evidence>
<dbReference type="EMBL" id="MN740136">
    <property type="protein sequence ID" value="QHT89104.1"/>
    <property type="molecule type" value="Genomic_DNA"/>
</dbReference>
<dbReference type="AlphaFoldDB" id="A0A6C0I845"/>
<reference evidence="2" key="1">
    <citation type="journal article" date="2020" name="Nature">
        <title>Giant virus diversity and host interactions through global metagenomics.</title>
        <authorList>
            <person name="Schulz F."/>
            <person name="Roux S."/>
            <person name="Paez-Espino D."/>
            <person name="Jungbluth S."/>
            <person name="Walsh D.A."/>
            <person name="Denef V.J."/>
            <person name="McMahon K.D."/>
            <person name="Konstantinidis K.T."/>
            <person name="Eloe-Fadrosh E.A."/>
            <person name="Kyrpides N.C."/>
            <person name="Woyke T."/>
        </authorList>
    </citation>
    <scope>NUCLEOTIDE SEQUENCE</scope>
    <source>
        <strain evidence="2">GVMAG-M-3300023184-53</strain>
    </source>
</reference>
<protein>
    <submittedName>
        <fullName evidence="2">Uncharacterized protein</fullName>
    </submittedName>
</protein>
<proteinExistence type="predicted"/>
<name>A0A6C0I845_9ZZZZ</name>
<accession>A0A6C0I845</accession>
<sequence>MVKNYPTLVVNFLYNILFFIVFYIVIEYIIAKIQYSPYERWWKDNNGVAYPGQIDFTSLALFNRSKFLYDIYLFNSYSTMLDHTSIMFIQNVLLNKTYSVDSLGNVLPGRFVKPSHLCNSIAWGTDDKYLWYMNIVKDISFLGYKNNQWYISSCVSDPGTYDCSMPNPDQTAWSQASWSGGNDPVIGLTPLKNVYTDKGSGGGFWPHQYGCTGFFDTPAPADGQTVPTGDEYNPYDLIDKLPCVGTYGYIPGYPGRRGSWAQLFADWGIVYCLRNTSGSSTIAVLSDGLLCKDLYPCTSYCNDKNVDFKGTCLGPATTDMLTCSSATDPNPYSYPKSDTSLWKLSGSGSNGTVAGLNFFSAYNIHPESFLLKSWVSGYFNDASVKKMIFDSYGVMNLLGIDDLGAPLAGGGGWLRFLKGINTKLKNYDELTNELFRQYISNVNPNLQPPPDPECEKINETSRGFNFVKTAAMGFILGPQFAPILLPLSIWYASTHNPSQVCPKLK</sequence>
<organism evidence="2">
    <name type="scientific">viral metagenome</name>
    <dbReference type="NCBI Taxonomy" id="1070528"/>
    <lineage>
        <taxon>unclassified sequences</taxon>
        <taxon>metagenomes</taxon>
        <taxon>organismal metagenomes</taxon>
    </lineage>
</organism>
<keyword evidence="1" id="KW-0812">Transmembrane</keyword>
<feature type="transmembrane region" description="Helical" evidence="1">
    <location>
        <begin position="12"/>
        <end position="31"/>
    </location>
</feature>
<keyword evidence="1" id="KW-1133">Transmembrane helix</keyword>
<evidence type="ECO:0000256" key="1">
    <source>
        <dbReference type="SAM" id="Phobius"/>
    </source>
</evidence>
<keyword evidence="1" id="KW-0472">Membrane</keyword>